<evidence type="ECO:0000259" key="3">
    <source>
        <dbReference type="PROSITE" id="PS51192"/>
    </source>
</evidence>
<dbReference type="SMART" id="SM00490">
    <property type="entry name" value="HELICc"/>
    <property type="match status" value="1"/>
</dbReference>
<dbReference type="KEGG" id="hra:EI982_16820"/>
<protein>
    <submittedName>
        <fullName evidence="5">DEAD/DEAH box helicase</fullName>
    </submittedName>
</protein>
<dbReference type="Pfam" id="PF00270">
    <property type="entry name" value="DEAD"/>
    <property type="match status" value="2"/>
</dbReference>
<dbReference type="Gene3D" id="3.40.50.300">
    <property type="entry name" value="P-loop containing nucleotide triphosphate hydrolases"/>
    <property type="match status" value="2"/>
</dbReference>
<dbReference type="Pfam" id="PF00271">
    <property type="entry name" value="Helicase_C"/>
    <property type="match status" value="1"/>
</dbReference>
<feature type="domain" description="Helicase C-terminal" evidence="4">
    <location>
        <begin position="933"/>
        <end position="1129"/>
    </location>
</feature>
<dbReference type="InterPro" id="IPR018973">
    <property type="entry name" value="MZB"/>
</dbReference>
<dbReference type="InterPro" id="IPR014001">
    <property type="entry name" value="Helicase_ATP-bd"/>
</dbReference>
<dbReference type="OrthoDB" id="36796at2157"/>
<dbReference type="EMBL" id="CP034345">
    <property type="protein sequence ID" value="QGX96321.1"/>
    <property type="molecule type" value="Genomic_DNA"/>
</dbReference>
<keyword evidence="2" id="KW-0067">ATP-binding</keyword>
<dbReference type="PANTHER" id="PTHR47957">
    <property type="entry name" value="ATP-DEPENDENT HELICASE HRQ1"/>
    <property type="match status" value="1"/>
</dbReference>
<dbReference type="GO" id="GO:0043138">
    <property type="term" value="F:3'-5' DNA helicase activity"/>
    <property type="evidence" value="ECO:0007669"/>
    <property type="project" value="TreeGrafter"/>
</dbReference>
<dbReference type="GeneID" id="43371245"/>
<dbReference type="PROSITE" id="PS51194">
    <property type="entry name" value="HELICASE_CTER"/>
    <property type="match status" value="1"/>
</dbReference>
<dbReference type="PROSITE" id="PS51192">
    <property type="entry name" value="HELICASE_ATP_BIND_1"/>
    <property type="match status" value="1"/>
</dbReference>
<gene>
    <name evidence="5" type="ORF">EI982_16820</name>
</gene>
<dbReference type="GO" id="GO:0003676">
    <property type="term" value="F:nucleic acid binding"/>
    <property type="evidence" value="ECO:0007669"/>
    <property type="project" value="InterPro"/>
</dbReference>
<dbReference type="GO" id="GO:0036297">
    <property type="term" value="P:interstrand cross-link repair"/>
    <property type="evidence" value="ECO:0007669"/>
    <property type="project" value="TreeGrafter"/>
</dbReference>
<organism evidence="5 6">
    <name type="scientific">Haloplanus rallus</name>
    <dbReference type="NCBI Taxonomy" id="1816183"/>
    <lineage>
        <taxon>Archaea</taxon>
        <taxon>Methanobacteriati</taxon>
        <taxon>Methanobacteriota</taxon>
        <taxon>Stenosarchaea group</taxon>
        <taxon>Halobacteria</taxon>
        <taxon>Halobacteriales</taxon>
        <taxon>Haloferacaceae</taxon>
        <taxon>Haloplanus</taxon>
    </lineage>
</organism>
<feature type="domain" description="Helicase ATP-binding" evidence="3">
    <location>
        <begin position="105"/>
        <end position="343"/>
    </location>
</feature>
<evidence type="ECO:0000313" key="6">
    <source>
        <dbReference type="Proteomes" id="UP000428325"/>
    </source>
</evidence>
<evidence type="ECO:0000313" key="5">
    <source>
        <dbReference type="EMBL" id="QGX96321.1"/>
    </source>
</evidence>
<dbReference type="InterPro" id="IPR027417">
    <property type="entry name" value="P-loop_NTPase"/>
</dbReference>
<evidence type="ECO:0000256" key="1">
    <source>
        <dbReference type="ARBA" id="ARBA00022741"/>
    </source>
</evidence>
<dbReference type="SUPFAM" id="SSF52540">
    <property type="entry name" value="P-loop containing nucleoside triphosphate hydrolases"/>
    <property type="match status" value="2"/>
</dbReference>
<accession>A0A6B9FCQ7</accession>
<dbReference type="RefSeq" id="WP_157690785.1">
    <property type="nucleotide sequence ID" value="NZ_CP034345.1"/>
</dbReference>
<evidence type="ECO:0000259" key="4">
    <source>
        <dbReference type="PROSITE" id="PS51194"/>
    </source>
</evidence>
<dbReference type="InterPro" id="IPR001650">
    <property type="entry name" value="Helicase_C-like"/>
</dbReference>
<name>A0A6B9FCQ7_9EURY</name>
<keyword evidence="5" id="KW-0378">Hydrolase</keyword>
<keyword evidence="6" id="KW-1185">Reference proteome</keyword>
<sequence>MPSPLNAFTTATDRASEITWWNRKLTKLNRISGVTNATSFVSNELVDTKGPYLEFVSPPATAERPATELLDQYGYDDRVVDAVVDELFGGDRTGSLYQHQADTIEAIETDPDDNILAVPTATGKTESFFLPVLNDCVATDDDGLKSIVIYPMKTLGVDQLNRFLRYIDTVNQELPREERVTIGIWDRDTPAAVGPRDFDLDIGANVRGLECPRTQDDLQVTSDGTPGSEDWTYPWLKITREQIRDGVDILLTNPEALDYMFVSNNEATRDILGQGPEKSPVQHLVFDEAHVWSGISGSSIGLLTRRLKQFYAAHDPQVTLVSATIENPSDLASVLTGTDRDDVNELGFTARDFPVTGTTDFDRFAECSLRDIVETIVLTERHAVDRETFCDSYPQLTGAVTTLEVIGLLAGPDPLTVPDQHRDWVFAPIADCIDTEQEDDTARAVQNGGTAPGIAAEELDTLTEQVVEHGDLGGRWFQFIRDTVPEVATVASWFMDESTTEVEFEHYADLVNRLEEAGASNPEEAVSALLALGRAAGMVTAKYHMFAKPPRKVYWCQTCEEVTRGRSCPEGHQTRELRFCRTCHHPFVEADTDNEDEDGDEDDEVFQPVYGGGTDGPCPGCTSSRLRLTDITVPTPTLLSFMLTSLCRSMPSEKTLVFSDSRSTAESVSNEIIGTEYGLTAETLYVKQLIEEGGRAEARSLFYPVLDTLREKYWQPLRQNTPDRETDANDILVELWNVIEPNARLSQCQHLREAALVTPAWVYTCPDPKTAAIGHEVFNLFVSRFPPQFQKHGIKFQGYTRERLVNKLESETRFTEQEIDEVVDDVLQGLLDGDVLELKTWDDIRNTILNARKDEATEDDVFEYIEDQIADLEARGGYSDGGGGIFIVHDYASKTDLQLVPQVTFCDDCYTASPVPRDGDGLAHCPTCANTVDVHQRFRVEDDGSMTLLGWADVETDWEYPVDHWGHDILAPLIPSEGPPVPRDQVETMELDFITVGIHKGDVPPTLRSAIEEGFRKSDPDVNIVSATPTMELGVDIGTLDSVAQVGIPPTLTNYVQRSGRTGRTRGSESLVATTVRGTHPVDAHYYDDLDRFFGSFDPVRVPDPFDFDEVLAGHVVTEVIAYLARNLHPSDTFEETYQIDQSVDSVAEFADRVEANLDELRTFVRDDVTDRLRDHIEPVFGQRGLEVFDAVFTSDGPMSFRKRTQQACGQLRSFSDSTDLDDVRNGNDRLDFWLNRLGYLANYREFGQQFPVQFEGSSESISFQGDGRLYDFYPGEENERGAVMTLYGSTYLVSDVEGTQEPLQTVAICTNEDCTRPFESYRTAAEQCPHCGSPLDAISVHGVQAVNCRKARQFEDQYSTSPIMTTHITSRGETTAGEEATIFGLPCDVAVGGYEVIDFIPVFERRHTMGSGKEIKRSEARIPDSDDGDARYAPVGKQYATQGICLTFDQATVADRLPDEALEQEDEAVWPQLFISLEQALTKAVAVETQSDQDDFRVKVTATGDEVRVYIVDNRQGGNGIATQVDRHLDAVVDEVRNVVDCDECSGYCENCLLIERTPATYLDNDLLNRTLLAEALGQTP</sequence>
<keyword evidence="5" id="KW-0347">Helicase</keyword>
<dbReference type="GO" id="GO:0006289">
    <property type="term" value="P:nucleotide-excision repair"/>
    <property type="evidence" value="ECO:0007669"/>
    <property type="project" value="TreeGrafter"/>
</dbReference>
<proteinExistence type="predicted"/>
<dbReference type="Proteomes" id="UP000428325">
    <property type="component" value="Chromosome"/>
</dbReference>
<dbReference type="InterPro" id="IPR011545">
    <property type="entry name" value="DEAD/DEAH_box_helicase_dom"/>
</dbReference>
<dbReference type="Pfam" id="PF09369">
    <property type="entry name" value="MZB"/>
    <property type="match status" value="1"/>
</dbReference>
<dbReference type="GO" id="GO:0005524">
    <property type="term" value="F:ATP binding"/>
    <property type="evidence" value="ECO:0007669"/>
    <property type="project" value="UniProtKB-KW"/>
</dbReference>
<dbReference type="PANTHER" id="PTHR47957:SF3">
    <property type="entry name" value="ATP-DEPENDENT HELICASE HRQ1"/>
    <property type="match status" value="1"/>
</dbReference>
<dbReference type="SMART" id="SM00487">
    <property type="entry name" value="DEXDc"/>
    <property type="match status" value="1"/>
</dbReference>
<reference evidence="5 6" key="1">
    <citation type="submission" date="2018-12" db="EMBL/GenBank/DDBJ databases">
        <title>Complete genome sequence of Haloplanus rallus MBLA0036.</title>
        <authorList>
            <person name="Nam Y.-d."/>
            <person name="Kang J."/>
            <person name="Chung W.-H."/>
            <person name="Park Y.S."/>
        </authorList>
    </citation>
    <scope>NUCLEOTIDE SEQUENCE [LARGE SCALE GENOMIC DNA]</scope>
    <source>
        <strain evidence="5 6">MBLA0036</strain>
    </source>
</reference>
<evidence type="ECO:0000256" key="2">
    <source>
        <dbReference type="ARBA" id="ARBA00022840"/>
    </source>
</evidence>
<keyword evidence="1" id="KW-0547">Nucleotide-binding</keyword>